<feature type="transmembrane region" description="Helical" evidence="1">
    <location>
        <begin position="12"/>
        <end position="33"/>
    </location>
</feature>
<keyword evidence="1" id="KW-0812">Transmembrane</keyword>
<gene>
    <name evidence="2" type="ORF">CEXT_717411</name>
</gene>
<name>A0AAV4RKI6_CAEEX</name>
<accession>A0AAV4RKI6</accession>
<dbReference type="EMBL" id="BPLR01008077">
    <property type="protein sequence ID" value="GIY21970.1"/>
    <property type="molecule type" value="Genomic_DNA"/>
</dbReference>
<keyword evidence="1" id="KW-0472">Membrane</keyword>
<organism evidence="2 3">
    <name type="scientific">Caerostris extrusa</name>
    <name type="common">Bark spider</name>
    <name type="synonym">Caerostris bankana</name>
    <dbReference type="NCBI Taxonomy" id="172846"/>
    <lineage>
        <taxon>Eukaryota</taxon>
        <taxon>Metazoa</taxon>
        <taxon>Ecdysozoa</taxon>
        <taxon>Arthropoda</taxon>
        <taxon>Chelicerata</taxon>
        <taxon>Arachnida</taxon>
        <taxon>Araneae</taxon>
        <taxon>Araneomorphae</taxon>
        <taxon>Entelegynae</taxon>
        <taxon>Araneoidea</taxon>
        <taxon>Araneidae</taxon>
        <taxon>Caerostris</taxon>
    </lineage>
</organism>
<dbReference type="Proteomes" id="UP001054945">
    <property type="component" value="Unassembled WGS sequence"/>
</dbReference>
<keyword evidence="1" id="KW-1133">Transmembrane helix</keyword>
<evidence type="ECO:0000313" key="2">
    <source>
        <dbReference type="EMBL" id="GIY21970.1"/>
    </source>
</evidence>
<comment type="caution">
    <text evidence="2">The sequence shown here is derived from an EMBL/GenBank/DDBJ whole genome shotgun (WGS) entry which is preliminary data.</text>
</comment>
<evidence type="ECO:0000313" key="3">
    <source>
        <dbReference type="Proteomes" id="UP001054945"/>
    </source>
</evidence>
<proteinExistence type="predicted"/>
<keyword evidence="3" id="KW-1185">Reference proteome</keyword>
<protein>
    <submittedName>
        <fullName evidence="2">Uncharacterized protein</fullName>
    </submittedName>
</protein>
<dbReference type="AlphaFoldDB" id="A0AAV4RKI6"/>
<evidence type="ECO:0000256" key="1">
    <source>
        <dbReference type="SAM" id="Phobius"/>
    </source>
</evidence>
<reference evidence="2 3" key="1">
    <citation type="submission" date="2021-06" db="EMBL/GenBank/DDBJ databases">
        <title>Caerostris extrusa draft genome.</title>
        <authorList>
            <person name="Kono N."/>
            <person name="Arakawa K."/>
        </authorList>
    </citation>
    <scope>NUCLEOTIDE SEQUENCE [LARGE SCALE GENOMIC DNA]</scope>
</reference>
<sequence length="141" mass="15832">MFHSLLFNRTEYDFISVFHILIVWFHGIARFFITRHKILKKKSDINLLNDPRDHPSVTSVCGFLTPVSHGVVPIPPQMKKPPSKPLCSALEQGRDTIAPMEGSPQTRPSVPPTDPIIRAEPSDVLRQTVLKVIKFSGSDAH</sequence>